<evidence type="ECO:0000256" key="3">
    <source>
        <dbReference type="ARBA" id="ARBA00022692"/>
    </source>
</evidence>
<feature type="transmembrane region" description="Helical" evidence="6">
    <location>
        <begin position="360"/>
        <end position="386"/>
    </location>
</feature>
<dbReference type="RefSeq" id="WP_354459161.1">
    <property type="nucleotide sequence ID" value="NZ_JBEWSZ010000001.1"/>
</dbReference>
<protein>
    <submittedName>
        <fullName evidence="9">ABC transporter permease</fullName>
    </submittedName>
</protein>
<keyword evidence="2" id="KW-1003">Cell membrane</keyword>
<reference evidence="9 10" key="1">
    <citation type="submission" date="2024-06" db="EMBL/GenBank/DDBJ databases">
        <authorList>
            <person name="Kim D.-U."/>
        </authorList>
    </citation>
    <scope>NUCLEOTIDE SEQUENCE [LARGE SCALE GENOMIC DNA]</scope>
    <source>
        <strain evidence="9 10">KACC15460</strain>
    </source>
</reference>
<feature type="transmembrane region" description="Helical" evidence="6">
    <location>
        <begin position="267"/>
        <end position="285"/>
    </location>
</feature>
<evidence type="ECO:0000313" key="9">
    <source>
        <dbReference type="EMBL" id="MET2827113.1"/>
    </source>
</evidence>
<dbReference type="PANTHER" id="PTHR43738:SF3">
    <property type="entry name" value="ABC TRANSPORTER PERMEASE"/>
    <property type="match status" value="1"/>
</dbReference>
<feature type="transmembrane region" description="Helical" evidence="6">
    <location>
        <begin position="317"/>
        <end position="339"/>
    </location>
</feature>
<evidence type="ECO:0000256" key="6">
    <source>
        <dbReference type="SAM" id="Phobius"/>
    </source>
</evidence>
<evidence type="ECO:0000313" key="10">
    <source>
        <dbReference type="Proteomes" id="UP001548832"/>
    </source>
</evidence>
<dbReference type="InterPro" id="IPR051125">
    <property type="entry name" value="ABC-4/HrtB_transporter"/>
</dbReference>
<dbReference type="EMBL" id="JBEWSZ010000001">
    <property type="protein sequence ID" value="MET2827113.1"/>
    <property type="molecule type" value="Genomic_DNA"/>
</dbReference>
<keyword evidence="3 6" id="KW-0812">Transmembrane</keyword>
<dbReference type="Pfam" id="PF02687">
    <property type="entry name" value="FtsX"/>
    <property type="match status" value="1"/>
</dbReference>
<dbReference type="Pfam" id="PF12704">
    <property type="entry name" value="MacB_PCD"/>
    <property type="match status" value="1"/>
</dbReference>
<dbReference type="InterPro" id="IPR025857">
    <property type="entry name" value="MacB_PCD"/>
</dbReference>
<feature type="domain" description="MacB-like periplasmic core" evidence="8">
    <location>
        <begin position="29"/>
        <end position="238"/>
    </location>
</feature>
<sequence length="400" mass="41481">MFSQLKQTAVMTRANLGSLPRRAWIASSMVLSVALVVSVLIGFLSMARGFEKTLASAGSASVAIILGGGTNQEIGSDIPADLIRNLRANRGETGIARDSAGALIASREILVPVDVKRLADGADQTLALRGMDMVGPSLRDGAVLSQGRMFSPGAREIVVGARIASEFAGLNVGDKVRLGSVDWTVVGRFAAGGSAFESEIWADIEAVQPAFDRQGQVQTVRARVDGPAGLQTLQATLASAVRTPAAALSEADFYASQSVRISNLIRLFGWPIALLMAIGATAGALNTMMSSVSDRTVEIATVRTLGFGRFAAFTATWIEAVLLSLVGALIGAVVSWLVFNGWQASTLGANNTHMAFQLSVTGGLMLQAGLLGLAIGVVGGALPAFVATRLPLTSALTNRA</sequence>
<gene>
    <name evidence="9" type="ORF">ABVQ20_09015</name>
</gene>
<evidence type="ECO:0000256" key="2">
    <source>
        <dbReference type="ARBA" id="ARBA00022475"/>
    </source>
</evidence>
<keyword evidence="4 6" id="KW-1133">Transmembrane helix</keyword>
<keyword evidence="5 6" id="KW-0472">Membrane</keyword>
<evidence type="ECO:0000256" key="4">
    <source>
        <dbReference type="ARBA" id="ARBA00022989"/>
    </source>
</evidence>
<evidence type="ECO:0000256" key="5">
    <source>
        <dbReference type="ARBA" id="ARBA00023136"/>
    </source>
</evidence>
<evidence type="ECO:0000259" key="7">
    <source>
        <dbReference type="Pfam" id="PF02687"/>
    </source>
</evidence>
<accession>A0ABV2DCH2</accession>
<dbReference type="PANTHER" id="PTHR43738">
    <property type="entry name" value="ABC TRANSPORTER, MEMBRANE PROTEIN"/>
    <property type="match status" value="1"/>
</dbReference>
<evidence type="ECO:0000256" key="1">
    <source>
        <dbReference type="ARBA" id="ARBA00004651"/>
    </source>
</evidence>
<evidence type="ECO:0000259" key="8">
    <source>
        <dbReference type="Pfam" id="PF12704"/>
    </source>
</evidence>
<dbReference type="Proteomes" id="UP001548832">
    <property type="component" value="Unassembled WGS sequence"/>
</dbReference>
<dbReference type="InterPro" id="IPR003838">
    <property type="entry name" value="ABC3_permease_C"/>
</dbReference>
<comment type="subcellular location">
    <subcellularLocation>
        <location evidence="1">Cell membrane</location>
        <topology evidence="1">Multi-pass membrane protein</topology>
    </subcellularLocation>
</comment>
<feature type="transmembrane region" description="Helical" evidence="6">
    <location>
        <begin position="23"/>
        <end position="44"/>
    </location>
</feature>
<name>A0ABV2DCH2_9HYPH</name>
<proteinExistence type="predicted"/>
<feature type="domain" description="ABC3 transporter permease C-terminal" evidence="7">
    <location>
        <begin position="272"/>
        <end position="391"/>
    </location>
</feature>
<organism evidence="9 10">
    <name type="scientific">Mesorhizobium shangrilense</name>
    <dbReference type="NCBI Taxonomy" id="460060"/>
    <lineage>
        <taxon>Bacteria</taxon>
        <taxon>Pseudomonadati</taxon>
        <taxon>Pseudomonadota</taxon>
        <taxon>Alphaproteobacteria</taxon>
        <taxon>Hyphomicrobiales</taxon>
        <taxon>Phyllobacteriaceae</taxon>
        <taxon>Mesorhizobium</taxon>
    </lineage>
</organism>
<keyword evidence="10" id="KW-1185">Reference proteome</keyword>
<comment type="caution">
    <text evidence="9">The sequence shown here is derived from an EMBL/GenBank/DDBJ whole genome shotgun (WGS) entry which is preliminary data.</text>
</comment>